<proteinExistence type="predicted"/>
<protein>
    <submittedName>
        <fullName evidence="1">Tetratricopeptide repeat protein</fullName>
    </submittedName>
</protein>
<dbReference type="Proteomes" id="UP000663929">
    <property type="component" value="Chromosome"/>
</dbReference>
<reference evidence="1" key="1">
    <citation type="submission" date="2021-03" db="EMBL/GenBank/DDBJ databases">
        <title>Acanthopleuribacteraceae sp. M133.</title>
        <authorList>
            <person name="Wang G."/>
        </authorList>
    </citation>
    <scope>NUCLEOTIDE SEQUENCE</scope>
    <source>
        <strain evidence="1">M133</strain>
    </source>
</reference>
<dbReference type="EMBL" id="CP071793">
    <property type="protein sequence ID" value="QTD48614.1"/>
    <property type="molecule type" value="Genomic_DNA"/>
</dbReference>
<name>A0A8A4THD2_SULCO</name>
<dbReference type="Gene3D" id="1.25.40.10">
    <property type="entry name" value="Tetratricopeptide repeat domain"/>
    <property type="match status" value="2"/>
</dbReference>
<dbReference type="AlphaFoldDB" id="A0A8A4THD2"/>
<dbReference type="KEGG" id="scor:J3U87_23790"/>
<dbReference type="InterPro" id="IPR011990">
    <property type="entry name" value="TPR-like_helical_dom_sf"/>
</dbReference>
<sequence length="342" mass="38860">MKSHIVLGVLLVILSAMTTLLYIDNRNLREEIQQPISAGVFESELPSPPRMEPPTNSEQIFLKIIQDANTIGFEAAEEKFRKLLRETGSHFYLLGIAWAEHSQGKSDSPIQKCEYILDSYPENQFLRATTLNLLGRVHLKQGDLEKSKEMLHSAADVYVILGYRPMAHRCYLLLCSAYLHDRQPRDAERFLDLAIDALAGDAIPNEGDFFHFKARVSYAQGNIKAAIAFCQKEIQHFREAGEAKAENLAVSLLTLAYYKIHLGQIGEAERLNLEAQKIASTLGLDGKHIIQEINWIYIKKCKGTDFSTHEDRVREHIEKTGLIYVLSNLEEALNWDCVEPKY</sequence>
<accession>A0A8A4THD2</accession>
<dbReference type="SUPFAM" id="SSF48452">
    <property type="entry name" value="TPR-like"/>
    <property type="match status" value="1"/>
</dbReference>
<evidence type="ECO:0000313" key="1">
    <source>
        <dbReference type="EMBL" id="QTD48614.1"/>
    </source>
</evidence>
<dbReference type="RefSeq" id="WP_237378267.1">
    <property type="nucleotide sequence ID" value="NZ_CP071793.1"/>
</dbReference>
<gene>
    <name evidence="1" type="ORF">J3U87_23790</name>
</gene>
<evidence type="ECO:0000313" key="2">
    <source>
        <dbReference type="Proteomes" id="UP000663929"/>
    </source>
</evidence>
<keyword evidence="2" id="KW-1185">Reference proteome</keyword>
<organism evidence="1 2">
    <name type="scientific">Sulfidibacter corallicola</name>
    <dbReference type="NCBI Taxonomy" id="2818388"/>
    <lineage>
        <taxon>Bacteria</taxon>
        <taxon>Pseudomonadati</taxon>
        <taxon>Acidobacteriota</taxon>
        <taxon>Holophagae</taxon>
        <taxon>Acanthopleuribacterales</taxon>
        <taxon>Acanthopleuribacteraceae</taxon>
        <taxon>Sulfidibacter</taxon>
    </lineage>
</organism>